<keyword evidence="7" id="KW-1185">Reference proteome</keyword>
<sequence>MTTCHPMRPTPPRSGVLHLITDPRPRGAQVFAHELHRELRVRGWNSRIAALAPQDDGIPPGGSAATAPVSDPAEAASASVRDVAVLGPTRMHPRTLRALRRATAGAGVVVAHGSTTLPACALALAFRRTPFVYVNIGDPRHWAARLDQRLRVGAMLRRAAMTASVSPTGRDLLVARYRLPAAKVRAIPNGRRPEAYPRADAASRAAARKELGIPDDAVVIAVVGALSREKRVGLAIEGFARHLDGITRAAANADPSDLRQRELPDAAPLLLVAGDGPERAELAALADRRAPGRVRFLGTVDDAAPVYRAADALLLTSASEGVPGVLVEAGLSGIPAAATDVGFVRDVVLDGRTGALAASGDPGAVAAAIGRAVAHRDAWGAAAYEHCTRAFAMEAVVGAWEELLQSVMAEAPASS</sequence>
<dbReference type="EMBL" id="BAABHS010000006">
    <property type="protein sequence ID" value="GAA4957473.1"/>
    <property type="molecule type" value="Genomic_DNA"/>
</dbReference>
<proteinExistence type="predicted"/>
<dbReference type="PANTHER" id="PTHR12526:SF510">
    <property type="entry name" value="D-INOSITOL 3-PHOSPHATE GLYCOSYLTRANSFERASE"/>
    <property type="match status" value="1"/>
</dbReference>
<protein>
    <recommendedName>
        <fullName evidence="1">D-inositol 3-phosphate glycosyltransferase</fullName>
    </recommendedName>
</protein>
<dbReference type="PANTHER" id="PTHR12526">
    <property type="entry name" value="GLYCOSYLTRANSFERASE"/>
    <property type="match status" value="1"/>
</dbReference>
<reference evidence="7" key="1">
    <citation type="journal article" date="2019" name="Int. J. Syst. Evol. Microbiol.">
        <title>The Global Catalogue of Microorganisms (GCM) 10K type strain sequencing project: providing services to taxonomists for standard genome sequencing and annotation.</title>
        <authorList>
            <consortium name="The Broad Institute Genomics Platform"/>
            <consortium name="The Broad Institute Genome Sequencing Center for Infectious Disease"/>
            <person name="Wu L."/>
            <person name="Ma J."/>
        </authorList>
    </citation>
    <scope>NUCLEOTIDE SEQUENCE [LARGE SCALE GENOMIC DNA]</scope>
    <source>
        <strain evidence="7">JCM 17986</strain>
    </source>
</reference>
<comment type="caution">
    <text evidence="6">The sequence shown here is derived from an EMBL/GenBank/DDBJ whole genome shotgun (WGS) entry which is preliminary data.</text>
</comment>
<gene>
    <name evidence="6" type="ORF">GCM10023205_19800</name>
</gene>
<feature type="region of interest" description="Disordered" evidence="4">
    <location>
        <begin position="52"/>
        <end position="73"/>
    </location>
</feature>
<evidence type="ECO:0000256" key="1">
    <source>
        <dbReference type="ARBA" id="ARBA00021292"/>
    </source>
</evidence>
<dbReference type="SUPFAM" id="SSF53756">
    <property type="entry name" value="UDP-Glycosyltransferase/glycogen phosphorylase"/>
    <property type="match status" value="1"/>
</dbReference>
<name>A0ABP9H2F5_9ACTN</name>
<keyword evidence="3" id="KW-0808">Transferase</keyword>
<dbReference type="Pfam" id="PF13579">
    <property type="entry name" value="Glyco_trans_4_4"/>
    <property type="match status" value="1"/>
</dbReference>
<dbReference type="Gene3D" id="3.40.50.2000">
    <property type="entry name" value="Glycogen Phosphorylase B"/>
    <property type="match status" value="2"/>
</dbReference>
<evidence type="ECO:0000256" key="4">
    <source>
        <dbReference type="SAM" id="MobiDB-lite"/>
    </source>
</evidence>
<feature type="domain" description="Glycosyltransferase subfamily 4-like N-terminal" evidence="5">
    <location>
        <begin position="27"/>
        <end position="190"/>
    </location>
</feature>
<evidence type="ECO:0000313" key="6">
    <source>
        <dbReference type="EMBL" id="GAA4957473.1"/>
    </source>
</evidence>
<dbReference type="CDD" id="cd03801">
    <property type="entry name" value="GT4_PimA-like"/>
    <property type="match status" value="1"/>
</dbReference>
<dbReference type="Proteomes" id="UP001500466">
    <property type="component" value="Unassembled WGS sequence"/>
</dbReference>
<evidence type="ECO:0000256" key="2">
    <source>
        <dbReference type="ARBA" id="ARBA00022676"/>
    </source>
</evidence>
<dbReference type="Pfam" id="PF13692">
    <property type="entry name" value="Glyco_trans_1_4"/>
    <property type="match status" value="1"/>
</dbReference>
<accession>A0ABP9H2F5</accession>
<evidence type="ECO:0000259" key="5">
    <source>
        <dbReference type="Pfam" id="PF13579"/>
    </source>
</evidence>
<evidence type="ECO:0000313" key="7">
    <source>
        <dbReference type="Proteomes" id="UP001500466"/>
    </source>
</evidence>
<dbReference type="InterPro" id="IPR028098">
    <property type="entry name" value="Glyco_trans_4-like_N"/>
</dbReference>
<evidence type="ECO:0000256" key="3">
    <source>
        <dbReference type="ARBA" id="ARBA00022679"/>
    </source>
</evidence>
<keyword evidence="2" id="KW-0328">Glycosyltransferase</keyword>
<organism evidence="6 7">
    <name type="scientific">Yinghuangia aomiensis</name>
    <dbReference type="NCBI Taxonomy" id="676205"/>
    <lineage>
        <taxon>Bacteria</taxon>
        <taxon>Bacillati</taxon>
        <taxon>Actinomycetota</taxon>
        <taxon>Actinomycetes</taxon>
        <taxon>Kitasatosporales</taxon>
        <taxon>Streptomycetaceae</taxon>
        <taxon>Yinghuangia</taxon>
    </lineage>
</organism>